<reference evidence="3 4" key="1">
    <citation type="submission" date="2019-02" db="EMBL/GenBank/DDBJ databases">
        <title>Genomic Encyclopedia of Archaeal and Bacterial Type Strains, Phase II (KMG-II): from individual species to whole genera.</title>
        <authorList>
            <person name="Goeker M."/>
        </authorList>
    </citation>
    <scope>NUCLEOTIDE SEQUENCE [LARGE SCALE GENOMIC DNA]</scope>
    <source>
        <strain evidence="3 4">DSM 18101</strain>
    </source>
</reference>
<dbReference type="Gene3D" id="3.40.50.11350">
    <property type="match status" value="1"/>
</dbReference>
<dbReference type="RefSeq" id="WP_130420853.1">
    <property type="nucleotide sequence ID" value="NZ_SHKW01000001.1"/>
</dbReference>
<dbReference type="Pfam" id="PF01531">
    <property type="entry name" value="Glyco_transf_11"/>
    <property type="match status" value="1"/>
</dbReference>
<protein>
    <submittedName>
        <fullName evidence="3">Glycosyl transferase family 11</fullName>
    </submittedName>
</protein>
<sequence length="315" mass="35942">MKIVLQQKSGLGNQLFQYAAGLYFSHKHAATLEIIRESEERAVSFGHPRPFLLSKFRITTPVRQRNGWDRLLCSTASYKDPISIPARLLSGTHRYKPDFRTDWLFVPELPVTSTTRNIYVDGYFQAHQYAKTIEQQLRSELALRDAPTGKNIETLNQIRACESPVSLHVRRGDYTTIYSGRDAMPITYYQNAIAAIREHVSDPTFFVFSDDIAFCRENFPAGPRYVFVGHNSQTEAHEDLRLMSSCRHHIIANSSFSWWGAWLNPDPDKVVLVPDRWLDPNVPHTDLLPSSWKRVATAAPDSSRSSTSDDSLIRT</sequence>
<dbReference type="EMBL" id="SHKW01000001">
    <property type="protein sequence ID" value="RZU42787.1"/>
    <property type="molecule type" value="Genomic_DNA"/>
</dbReference>
<dbReference type="PANTHER" id="PTHR11927">
    <property type="entry name" value="GALACTOSIDE 2-L-FUCOSYLTRANSFERASE"/>
    <property type="match status" value="1"/>
</dbReference>
<proteinExistence type="predicted"/>
<evidence type="ECO:0000256" key="2">
    <source>
        <dbReference type="ARBA" id="ARBA00022679"/>
    </source>
</evidence>
<dbReference type="OrthoDB" id="9794601at2"/>
<comment type="caution">
    <text evidence="3">The sequence shown here is derived from an EMBL/GenBank/DDBJ whole genome shotgun (WGS) entry which is preliminary data.</text>
</comment>
<keyword evidence="4" id="KW-1185">Reference proteome</keyword>
<name>A0A4Q7YY36_9BACT</name>
<keyword evidence="2 3" id="KW-0808">Transferase</keyword>
<dbReference type="Proteomes" id="UP000292958">
    <property type="component" value="Unassembled WGS sequence"/>
</dbReference>
<evidence type="ECO:0000313" key="4">
    <source>
        <dbReference type="Proteomes" id="UP000292958"/>
    </source>
</evidence>
<dbReference type="GO" id="GO:0005975">
    <property type="term" value="P:carbohydrate metabolic process"/>
    <property type="evidence" value="ECO:0007669"/>
    <property type="project" value="InterPro"/>
</dbReference>
<dbReference type="CDD" id="cd11301">
    <property type="entry name" value="Fut1_Fut2_like"/>
    <property type="match status" value="1"/>
</dbReference>
<dbReference type="AlphaFoldDB" id="A0A4Q7YY36"/>
<organism evidence="3 4">
    <name type="scientific">Edaphobacter modestus</name>
    <dbReference type="NCBI Taxonomy" id="388466"/>
    <lineage>
        <taxon>Bacteria</taxon>
        <taxon>Pseudomonadati</taxon>
        <taxon>Acidobacteriota</taxon>
        <taxon>Terriglobia</taxon>
        <taxon>Terriglobales</taxon>
        <taxon>Acidobacteriaceae</taxon>
        <taxon>Edaphobacter</taxon>
    </lineage>
</organism>
<dbReference type="PANTHER" id="PTHR11927:SF9">
    <property type="entry name" value="L-FUCOSYLTRANSFERASE"/>
    <property type="match status" value="1"/>
</dbReference>
<dbReference type="GO" id="GO:0016020">
    <property type="term" value="C:membrane"/>
    <property type="evidence" value="ECO:0007669"/>
    <property type="project" value="InterPro"/>
</dbReference>
<evidence type="ECO:0000256" key="1">
    <source>
        <dbReference type="ARBA" id="ARBA00022676"/>
    </source>
</evidence>
<gene>
    <name evidence="3" type="ORF">BDD14_4383</name>
</gene>
<accession>A0A4Q7YY36</accession>
<dbReference type="GO" id="GO:0008107">
    <property type="term" value="F:galactoside 2-alpha-L-fucosyltransferase activity"/>
    <property type="evidence" value="ECO:0007669"/>
    <property type="project" value="InterPro"/>
</dbReference>
<keyword evidence="1" id="KW-0328">Glycosyltransferase</keyword>
<dbReference type="InterPro" id="IPR002516">
    <property type="entry name" value="Glyco_trans_11"/>
</dbReference>
<evidence type="ECO:0000313" key="3">
    <source>
        <dbReference type="EMBL" id="RZU42787.1"/>
    </source>
</evidence>